<accession>A0A6C0BC50</accession>
<dbReference type="EMBL" id="MN739114">
    <property type="protein sequence ID" value="QHS89620.1"/>
    <property type="molecule type" value="Genomic_DNA"/>
</dbReference>
<reference evidence="1" key="1">
    <citation type="journal article" date="2020" name="Nature">
        <title>Giant virus diversity and host interactions through global metagenomics.</title>
        <authorList>
            <person name="Schulz F."/>
            <person name="Roux S."/>
            <person name="Paez-Espino D."/>
            <person name="Jungbluth S."/>
            <person name="Walsh D.A."/>
            <person name="Denef V.J."/>
            <person name="McMahon K.D."/>
            <person name="Konstantinidis K.T."/>
            <person name="Eloe-Fadrosh E.A."/>
            <person name="Kyrpides N.C."/>
            <person name="Woyke T."/>
        </authorList>
    </citation>
    <scope>NUCLEOTIDE SEQUENCE</scope>
    <source>
        <strain evidence="1">GVMAG-M-3300010160-26</strain>
    </source>
</reference>
<name>A0A6C0BC50_9ZZZZ</name>
<organism evidence="1">
    <name type="scientific">viral metagenome</name>
    <dbReference type="NCBI Taxonomy" id="1070528"/>
    <lineage>
        <taxon>unclassified sequences</taxon>
        <taxon>metagenomes</taxon>
        <taxon>organismal metagenomes</taxon>
    </lineage>
</organism>
<proteinExistence type="predicted"/>
<evidence type="ECO:0000313" key="1">
    <source>
        <dbReference type="EMBL" id="QHS89620.1"/>
    </source>
</evidence>
<sequence length="130" mass="15204">MEKNKIIYTKNTTDYTDIVLLMNELSRLLYGREFIRHSYGGTMSLKKIKLVWDDTYNKDDPHYIILTQLQNKKIKLTRTLGGIPYSRYFDRFINDAHNNGINLILRIVDDISDSESDTADSSCDEPETFE</sequence>
<protein>
    <submittedName>
        <fullName evidence="1">Uncharacterized protein</fullName>
    </submittedName>
</protein>
<dbReference type="AlphaFoldDB" id="A0A6C0BC50"/>